<proteinExistence type="predicted"/>
<gene>
    <name evidence="1" type="ORF">SAMN04490202_3798</name>
</gene>
<reference evidence="1 2" key="1">
    <citation type="submission" date="2016-10" db="EMBL/GenBank/DDBJ databases">
        <authorList>
            <person name="de Groot N.N."/>
        </authorList>
    </citation>
    <scope>NUCLEOTIDE SEQUENCE [LARGE SCALE GENOMIC DNA]</scope>
    <source>
        <strain evidence="1 2">BS3776</strain>
    </source>
</reference>
<evidence type="ECO:0000313" key="1">
    <source>
        <dbReference type="EMBL" id="SDP33613.1"/>
    </source>
</evidence>
<name>A0A1H0RW16_PSERE</name>
<protein>
    <submittedName>
        <fullName evidence="1">Uncharacterized protein</fullName>
    </submittedName>
</protein>
<dbReference type="EMBL" id="LT629709">
    <property type="protein sequence ID" value="SDP33613.1"/>
    <property type="molecule type" value="Genomic_DNA"/>
</dbReference>
<dbReference type="AlphaFoldDB" id="A0A1H0RW16"/>
<sequence>MGSLQFHQCFADHFLGKAGTFATLTGNARGQPDFFVAAASFIDRIADFTVGDASAEANIHKRRPSLVYVSNAMDLNVNENDCQSALREHFLKADERFSAAAQALILLKRFYLGGKNR</sequence>
<accession>A0A1H0RW16</accession>
<organism evidence="1 2">
    <name type="scientific">Pseudomonas reinekei</name>
    <dbReference type="NCBI Taxonomy" id="395598"/>
    <lineage>
        <taxon>Bacteria</taxon>
        <taxon>Pseudomonadati</taxon>
        <taxon>Pseudomonadota</taxon>
        <taxon>Gammaproteobacteria</taxon>
        <taxon>Pseudomonadales</taxon>
        <taxon>Pseudomonadaceae</taxon>
        <taxon>Pseudomonas</taxon>
    </lineage>
</organism>
<dbReference type="Proteomes" id="UP000198549">
    <property type="component" value="Chromosome I"/>
</dbReference>
<evidence type="ECO:0000313" key="2">
    <source>
        <dbReference type="Proteomes" id="UP000198549"/>
    </source>
</evidence>